<dbReference type="InterPro" id="IPR006145">
    <property type="entry name" value="PsdUridine_synth_RsuA/RluA"/>
</dbReference>
<evidence type="ECO:0000259" key="4">
    <source>
        <dbReference type="Pfam" id="PF00849"/>
    </source>
</evidence>
<dbReference type="InterPro" id="IPR020103">
    <property type="entry name" value="PsdUridine_synth_cat_dom_sf"/>
</dbReference>
<dbReference type="Proteomes" id="UP000323594">
    <property type="component" value="Chromosome"/>
</dbReference>
<dbReference type="GO" id="GO:0009982">
    <property type="term" value="F:pseudouridine synthase activity"/>
    <property type="evidence" value="ECO:0007669"/>
    <property type="project" value="InterPro"/>
</dbReference>
<comment type="catalytic activity">
    <reaction evidence="3">
        <text>a uridine in RNA = a pseudouridine in RNA</text>
        <dbReference type="Rhea" id="RHEA:48348"/>
        <dbReference type="Rhea" id="RHEA-COMP:12068"/>
        <dbReference type="Rhea" id="RHEA-COMP:12069"/>
        <dbReference type="ChEBI" id="CHEBI:65314"/>
        <dbReference type="ChEBI" id="CHEBI:65315"/>
    </reaction>
</comment>
<gene>
    <name evidence="5" type="ORF">FUT82_00090</name>
</gene>
<keyword evidence="3" id="KW-0413">Isomerase</keyword>
<dbReference type="GO" id="GO:0140098">
    <property type="term" value="F:catalytic activity, acting on RNA"/>
    <property type="evidence" value="ECO:0007669"/>
    <property type="project" value="UniProtKB-ARBA"/>
</dbReference>
<protein>
    <recommendedName>
        <fullName evidence="3">Pseudouridine synthase</fullName>
        <ecNumber evidence="3">5.4.99.-</ecNumber>
    </recommendedName>
</protein>
<organism evidence="5 6">
    <name type="scientific">Treponema phagedenis</name>
    <dbReference type="NCBI Taxonomy" id="162"/>
    <lineage>
        <taxon>Bacteria</taxon>
        <taxon>Pseudomonadati</taxon>
        <taxon>Spirochaetota</taxon>
        <taxon>Spirochaetia</taxon>
        <taxon>Spirochaetales</taxon>
        <taxon>Treponemataceae</taxon>
        <taxon>Treponema</taxon>
    </lineage>
</organism>
<dbReference type="SUPFAM" id="SSF55120">
    <property type="entry name" value="Pseudouridine synthase"/>
    <property type="match status" value="1"/>
</dbReference>
<dbReference type="EMBL" id="CP042817">
    <property type="protein sequence ID" value="QEJ96561.1"/>
    <property type="molecule type" value="Genomic_DNA"/>
</dbReference>
<proteinExistence type="inferred from homology"/>
<evidence type="ECO:0000256" key="3">
    <source>
        <dbReference type="RuleBase" id="RU362028"/>
    </source>
</evidence>
<evidence type="ECO:0000256" key="1">
    <source>
        <dbReference type="ARBA" id="ARBA00010876"/>
    </source>
</evidence>
<sequence>MKKPEKHPFTLVYQDEDIIAVNKSAGISVTADRWNPDEQWLDILLQQSPALKDKKLFTVHRIDKDTSGLILYALNEESHKKLNESFMRRNVQKNYHCLIAGIPHENSFSVDLKLKSDGDEKHRTVVDKKNGKEALTHFEVLKPLGRFTLLEAKPVSGRTHQIRAHLAAVGLPILCDSLYGNAKPLFLSELKKNWRGEKAQEQPLISRLSLHAYKLEFEHPRTGTLLSFTAEYARDFKTALNQLGKIFA</sequence>
<evidence type="ECO:0000313" key="5">
    <source>
        <dbReference type="EMBL" id="QEJ96561.1"/>
    </source>
</evidence>
<evidence type="ECO:0000313" key="6">
    <source>
        <dbReference type="Proteomes" id="UP000323594"/>
    </source>
</evidence>
<evidence type="ECO:0000256" key="2">
    <source>
        <dbReference type="PIRSR" id="PIRSR606225-1"/>
    </source>
</evidence>
<dbReference type="PANTHER" id="PTHR21600">
    <property type="entry name" value="MITOCHONDRIAL RNA PSEUDOURIDINE SYNTHASE"/>
    <property type="match status" value="1"/>
</dbReference>
<dbReference type="InterPro" id="IPR050188">
    <property type="entry name" value="RluA_PseudoU_synthase"/>
</dbReference>
<dbReference type="InterPro" id="IPR006225">
    <property type="entry name" value="PsdUridine_synth_RluC/D"/>
</dbReference>
<dbReference type="Gene3D" id="3.30.2350.10">
    <property type="entry name" value="Pseudouridine synthase"/>
    <property type="match status" value="1"/>
</dbReference>
<dbReference type="CDD" id="cd02869">
    <property type="entry name" value="PseudoU_synth_RluA_like"/>
    <property type="match status" value="1"/>
</dbReference>
<reference evidence="5 6" key="1">
    <citation type="submission" date="2019-08" db="EMBL/GenBank/DDBJ databases">
        <authorList>
            <person name="Kuhnert P."/>
        </authorList>
    </citation>
    <scope>NUCLEOTIDE SEQUENCE [LARGE SCALE GENOMIC DNA]</scope>
    <source>
        <strain evidence="5 6">B36.5</strain>
    </source>
</reference>
<name>A0AAF1DB95_TREPH</name>
<feature type="domain" description="Pseudouridine synthase RsuA/RluA-like" evidence="4">
    <location>
        <begin position="17"/>
        <end position="168"/>
    </location>
</feature>
<dbReference type="GO" id="GO:0000455">
    <property type="term" value="P:enzyme-directed rRNA pseudouridine synthesis"/>
    <property type="evidence" value="ECO:0007669"/>
    <property type="project" value="TreeGrafter"/>
</dbReference>
<comment type="similarity">
    <text evidence="1 3">Belongs to the pseudouridine synthase RluA family.</text>
</comment>
<dbReference type="Pfam" id="PF00849">
    <property type="entry name" value="PseudoU_synth_2"/>
    <property type="match status" value="1"/>
</dbReference>
<dbReference type="EC" id="5.4.99.-" evidence="3"/>
<accession>A0AAF1DB95</accession>
<feature type="active site" evidence="2">
    <location>
        <position position="63"/>
    </location>
</feature>
<dbReference type="NCBIfam" id="TIGR00005">
    <property type="entry name" value="rluA_subfam"/>
    <property type="match status" value="1"/>
</dbReference>
<dbReference type="AlphaFoldDB" id="A0AAF1DB95"/>
<dbReference type="GO" id="GO:0003723">
    <property type="term" value="F:RNA binding"/>
    <property type="evidence" value="ECO:0007669"/>
    <property type="project" value="InterPro"/>
</dbReference>
<dbReference type="PANTHER" id="PTHR21600:SF44">
    <property type="entry name" value="RIBOSOMAL LARGE SUBUNIT PSEUDOURIDINE SYNTHASE D"/>
    <property type="match status" value="1"/>
</dbReference>
<dbReference type="RefSeq" id="WP_024752820.1">
    <property type="nucleotide sequence ID" value="NZ_CP042813.1"/>
</dbReference>
<comment type="function">
    <text evidence="3">Responsible for synthesis of pseudouridine from uracil.</text>
</comment>